<dbReference type="AlphaFoldDB" id="A0A1L9REI4"/>
<dbReference type="RefSeq" id="XP_040687008.1">
    <property type="nucleotide sequence ID" value="XM_040831259.1"/>
</dbReference>
<organism evidence="1 2">
    <name type="scientific">Aspergillus wentii DTO 134E9</name>
    <dbReference type="NCBI Taxonomy" id="1073089"/>
    <lineage>
        <taxon>Eukaryota</taxon>
        <taxon>Fungi</taxon>
        <taxon>Dikarya</taxon>
        <taxon>Ascomycota</taxon>
        <taxon>Pezizomycotina</taxon>
        <taxon>Eurotiomycetes</taxon>
        <taxon>Eurotiomycetidae</taxon>
        <taxon>Eurotiales</taxon>
        <taxon>Aspergillaceae</taxon>
        <taxon>Aspergillus</taxon>
        <taxon>Aspergillus subgen. Cremei</taxon>
    </lineage>
</organism>
<evidence type="ECO:0000313" key="2">
    <source>
        <dbReference type="Proteomes" id="UP000184383"/>
    </source>
</evidence>
<dbReference type="EMBL" id="KV878214">
    <property type="protein sequence ID" value="OJJ33331.1"/>
    <property type="molecule type" value="Genomic_DNA"/>
</dbReference>
<reference evidence="2" key="1">
    <citation type="journal article" date="2017" name="Genome Biol.">
        <title>Comparative genomics reveals high biological diversity and specific adaptations in the industrially and medically important fungal genus Aspergillus.</title>
        <authorList>
            <person name="de Vries R.P."/>
            <person name="Riley R."/>
            <person name="Wiebenga A."/>
            <person name="Aguilar-Osorio G."/>
            <person name="Amillis S."/>
            <person name="Uchima C.A."/>
            <person name="Anderluh G."/>
            <person name="Asadollahi M."/>
            <person name="Askin M."/>
            <person name="Barry K."/>
            <person name="Battaglia E."/>
            <person name="Bayram O."/>
            <person name="Benocci T."/>
            <person name="Braus-Stromeyer S.A."/>
            <person name="Caldana C."/>
            <person name="Canovas D."/>
            <person name="Cerqueira G.C."/>
            <person name="Chen F."/>
            <person name="Chen W."/>
            <person name="Choi C."/>
            <person name="Clum A."/>
            <person name="Dos Santos R.A."/>
            <person name="Damasio A.R."/>
            <person name="Diallinas G."/>
            <person name="Emri T."/>
            <person name="Fekete E."/>
            <person name="Flipphi M."/>
            <person name="Freyberg S."/>
            <person name="Gallo A."/>
            <person name="Gournas C."/>
            <person name="Habgood R."/>
            <person name="Hainaut M."/>
            <person name="Harispe M.L."/>
            <person name="Henrissat B."/>
            <person name="Hilden K.S."/>
            <person name="Hope R."/>
            <person name="Hossain A."/>
            <person name="Karabika E."/>
            <person name="Karaffa L."/>
            <person name="Karanyi Z."/>
            <person name="Krasevec N."/>
            <person name="Kuo A."/>
            <person name="Kusch H."/>
            <person name="LaButti K."/>
            <person name="Lagendijk E.L."/>
            <person name="Lapidus A."/>
            <person name="Levasseur A."/>
            <person name="Lindquist E."/>
            <person name="Lipzen A."/>
            <person name="Logrieco A.F."/>
            <person name="MacCabe A."/>
            <person name="Maekelae M.R."/>
            <person name="Malavazi I."/>
            <person name="Melin P."/>
            <person name="Meyer V."/>
            <person name="Mielnichuk N."/>
            <person name="Miskei M."/>
            <person name="Molnar A.P."/>
            <person name="Mule G."/>
            <person name="Ngan C.Y."/>
            <person name="Orejas M."/>
            <person name="Orosz E."/>
            <person name="Ouedraogo J.P."/>
            <person name="Overkamp K.M."/>
            <person name="Park H.-S."/>
            <person name="Perrone G."/>
            <person name="Piumi F."/>
            <person name="Punt P.J."/>
            <person name="Ram A.F."/>
            <person name="Ramon A."/>
            <person name="Rauscher S."/>
            <person name="Record E."/>
            <person name="Riano-Pachon D.M."/>
            <person name="Robert V."/>
            <person name="Roehrig J."/>
            <person name="Ruller R."/>
            <person name="Salamov A."/>
            <person name="Salih N.S."/>
            <person name="Samson R.A."/>
            <person name="Sandor E."/>
            <person name="Sanguinetti M."/>
            <person name="Schuetze T."/>
            <person name="Sepcic K."/>
            <person name="Shelest E."/>
            <person name="Sherlock G."/>
            <person name="Sophianopoulou V."/>
            <person name="Squina F.M."/>
            <person name="Sun H."/>
            <person name="Susca A."/>
            <person name="Todd R.B."/>
            <person name="Tsang A."/>
            <person name="Unkles S.E."/>
            <person name="van de Wiele N."/>
            <person name="van Rossen-Uffink D."/>
            <person name="Oliveira J.V."/>
            <person name="Vesth T.C."/>
            <person name="Visser J."/>
            <person name="Yu J.-H."/>
            <person name="Zhou M."/>
            <person name="Andersen M.R."/>
            <person name="Archer D.B."/>
            <person name="Baker S.E."/>
            <person name="Benoit I."/>
            <person name="Brakhage A.A."/>
            <person name="Braus G.H."/>
            <person name="Fischer R."/>
            <person name="Frisvad J.C."/>
            <person name="Goldman G.H."/>
            <person name="Houbraken J."/>
            <person name="Oakley B."/>
            <person name="Pocsi I."/>
            <person name="Scazzocchio C."/>
            <person name="Seiboth B."/>
            <person name="vanKuyk P.A."/>
            <person name="Wortman J."/>
            <person name="Dyer P.S."/>
            <person name="Grigoriev I.V."/>
        </authorList>
    </citation>
    <scope>NUCLEOTIDE SEQUENCE [LARGE SCALE GENOMIC DNA]</scope>
    <source>
        <strain evidence="2">DTO 134E9</strain>
    </source>
</reference>
<accession>A0A1L9REI4</accession>
<dbReference type="OrthoDB" id="4198549at2759"/>
<dbReference type="GeneID" id="63747107"/>
<name>A0A1L9REI4_ASPWE</name>
<evidence type="ECO:0000313" key="1">
    <source>
        <dbReference type="EMBL" id="OJJ33331.1"/>
    </source>
</evidence>
<keyword evidence="2" id="KW-1185">Reference proteome</keyword>
<sequence>MASSILNNHSESKVSSPGDLPLLLQKPRKWTYKHLEVARVKLSENVTTEELLGQDYVPVDGDPEFETFAKIFCAPTRKQLESGDVRSFYHLHNGGLSSTFNRLWNISLYDIESVVNSGTLRSVLDDVIGQIILRTKARKRLHLLWEGTIPFEIPQLKFRGQTYADGTLMGYNKDDGGFNIPLAFLSIVKESGDDGIAKYQVPQTLFPAIISYSRNPKLSEYHGHAICYDGVYMYVCKAIVSSAYMEALCKHGSVTEDLRFYRSEPFEVLEPAGRRGFIRLIVTLFRYLSQD</sequence>
<protein>
    <submittedName>
        <fullName evidence="1">Uncharacterized protein</fullName>
    </submittedName>
</protein>
<dbReference type="Proteomes" id="UP000184383">
    <property type="component" value="Unassembled WGS sequence"/>
</dbReference>
<proteinExistence type="predicted"/>
<gene>
    <name evidence="1" type="ORF">ASPWEDRAFT_174740</name>
</gene>
<dbReference type="VEuPathDB" id="FungiDB:ASPWEDRAFT_174740"/>